<feature type="region of interest" description="Disordered" evidence="1">
    <location>
        <begin position="233"/>
        <end position="257"/>
    </location>
</feature>
<dbReference type="AlphaFoldDB" id="A0A2R6NG74"/>
<dbReference type="OrthoDB" id="539213at2759"/>
<dbReference type="EMBL" id="MLYV02001286">
    <property type="protein sequence ID" value="PSR71385.1"/>
    <property type="molecule type" value="Genomic_DNA"/>
</dbReference>
<evidence type="ECO:0000313" key="3">
    <source>
        <dbReference type="Proteomes" id="UP000186601"/>
    </source>
</evidence>
<protein>
    <submittedName>
        <fullName evidence="2">Uncharacterized protein</fullName>
    </submittedName>
</protein>
<accession>A0A2R6NG74</accession>
<evidence type="ECO:0000313" key="2">
    <source>
        <dbReference type="EMBL" id="PSR71385.1"/>
    </source>
</evidence>
<proteinExistence type="predicted"/>
<evidence type="ECO:0000256" key="1">
    <source>
        <dbReference type="SAM" id="MobiDB-lite"/>
    </source>
</evidence>
<dbReference type="SUPFAM" id="SSF48403">
    <property type="entry name" value="Ankyrin repeat"/>
    <property type="match status" value="1"/>
</dbReference>
<dbReference type="Gene3D" id="1.25.40.20">
    <property type="entry name" value="Ankyrin repeat-containing domain"/>
    <property type="match status" value="1"/>
</dbReference>
<keyword evidence="3" id="KW-1185">Reference proteome</keyword>
<gene>
    <name evidence="2" type="ORF">PHLCEN_2v12761</name>
</gene>
<reference evidence="2 3" key="1">
    <citation type="submission" date="2018-02" db="EMBL/GenBank/DDBJ databases">
        <title>Genome sequence of the basidiomycete white-rot fungus Phlebia centrifuga.</title>
        <authorList>
            <person name="Granchi Z."/>
            <person name="Peng M."/>
            <person name="de Vries R.P."/>
            <person name="Hilden K."/>
            <person name="Makela M.R."/>
            <person name="Grigoriev I."/>
            <person name="Riley R."/>
        </authorList>
    </citation>
    <scope>NUCLEOTIDE SEQUENCE [LARGE SCALE GENOMIC DNA]</scope>
    <source>
        <strain evidence="2 3">FBCC195</strain>
    </source>
</reference>
<dbReference type="InterPro" id="IPR036770">
    <property type="entry name" value="Ankyrin_rpt-contain_sf"/>
</dbReference>
<sequence length="257" mass="28844">MEHTTRSKPGLITKALRYPMCTQSVLEAMLRIPACAQLECSASGATELPRRLFRSLSSQEKKLWNTEDAPLPLLRYLYAHPRIPTPHADSWDGYPLTRAVASGFIPLVHFLLDKEASPAHKGAIAVHVAIRRRDLRLVKMLIEPDVSPAPVREGELKHDTHKGGKVSIRKRRKSVEEDYGAKKGAKRRRIEDRVSVNAAMLKAAVACDARDIAEYFMKEKSCIPDMETVKLLSAQQSGSERKKTNRHNPGSHHYPVT</sequence>
<name>A0A2R6NG74_9APHY</name>
<comment type="caution">
    <text evidence="2">The sequence shown here is derived from an EMBL/GenBank/DDBJ whole genome shotgun (WGS) entry which is preliminary data.</text>
</comment>
<dbReference type="STRING" id="98765.A0A2R6NG74"/>
<dbReference type="Proteomes" id="UP000186601">
    <property type="component" value="Unassembled WGS sequence"/>
</dbReference>
<organism evidence="2 3">
    <name type="scientific">Hermanssonia centrifuga</name>
    <dbReference type="NCBI Taxonomy" id="98765"/>
    <lineage>
        <taxon>Eukaryota</taxon>
        <taxon>Fungi</taxon>
        <taxon>Dikarya</taxon>
        <taxon>Basidiomycota</taxon>
        <taxon>Agaricomycotina</taxon>
        <taxon>Agaricomycetes</taxon>
        <taxon>Polyporales</taxon>
        <taxon>Meruliaceae</taxon>
        <taxon>Hermanssonia</taxon>
    </lineage>
</organism>